<keyword evidence="5" id="KW-1185">Reference proteome</keyword>
<feature type="compositionally biased region" description="Pro residues" evidence="1">
    <location>
        <begin position="18"/>
        <end position="28"/>
    </location>
</feature>
<dbReference type="Pfam" id="PF03703">
    <property type="entry name" value="bPH_2"/>
    <property type="match status" value="1"/>
</dbReference>
<evidence type="ECO:0000313" key="5">
    <source>
        <dbReference type="Proteomes" id="UP001155240"/>
    </source>
</evidence>
<comment type="caution">
    <text evidence="4">The sequence shown here is derived from an EMBL/GenBank/DDBJ whole genome shotgun (WGS) entry which is preliminary data.</text>
</comment>
<dbReference type="PANTHER" id="PTHR34473">
    <property type="entry name" value="UPF0699 TRANSMEMBRANE PROTEIN YDBS"/>
    <property type="match status" value="1"/>
</dbReference>
<proteinExistence type="predicted"/>
<feature type="compositionally biased region" description="Basic and acidic residues" evidence="1">
    <location>
        <begin position="1"/>
        <end position="11"/>
    </location>
</feature>
<name>A0A9X2IU43_9MICO</name>
<dbReference type="RefSeq" id="WP_251946154.1">
    <property type="nucleotide sequence ID" value="NZ_JAMRYM010000053.1"/>
</dbReference>
<evidence type="ECO:0000256" key="2">
    <source>
        <dbReference type="SAM" id="Phobius"/>
    </source>
</evidence>
<reference evidence="4" key="1">
    <citation type="submission" date="2022-06" db="EMBL/GenBank/DDBJ databases">
        <title>Whole genome shotgun sequencing (WGS) of Rathayibacter sp. ZW T2_19, isolated from stored onions (Allium cepa).</title>
        <authorList>
            <person name="Stoll D.A."/>
            <person name="Huch M."/>
        </authorList>
    </citation>
    <scope>NUCLEOTIDE SEQUENCE</scope>
    <source>
        <strain evidence="4">ZW T2_19</strain>
    </source>
</reference>
<dbReference type="Proteomes" id="UP001155240">
    <property type="component" value="Unassembled WGS sequence"/>
</dbReference>
<evidence type="ECO:0000259" key="3">
    <source>
        <dbReference type="Pfam" id="PF03703"/>
    </source>
</evidence>
<feature type="transmembrane region" description="Helical" evidence="2">
    <location>
        <begin position="74"/>
        <end position="96"/>
    </location>
</feature>
<keyword evidence="2" id="KW-0812">Transmembrane</keyword>
<protein>
    <submittedName>
        <fullName evidence="4">PH domain-containing protein</fullName>
    </submittedName>
</protein>
<keyword evidence="2" id="KW-0472">Membrane</keyword>
<dbReference type="EMBL" id="JAMRYM010000053">
    <property type="protein sequence ID" value="MCM6763198.1"/>
    <property type="molecule type" value="Genomic_DNA"/>
</dbReference>
<dbReference type="PANTHER" id="PTHR34473:SF3">
    <property type="entry name" value="TRANSMEMBRANE PROTEIN-RELATED"/>
    <property type="match status" value="1"/>
</dbReference>
<dbReference type="AlphaFoldDB" id="A0A9X2IU43"/>
<keyword evidence="2" id="KW-1133">Transmembrane helix</keyword>
<feature type="transmembrane region" description="Helical" evidence="2">
    <location>
        <begin position="102"/>
        <end position="122"/>
    </location>
</feature>
<feature type="region of interest" description="Disordered" evidence="1">
    <location>
        <begin position="1"/>
        <end position="60"/>
    </location>
</feature>
<feature type="domain" description="YdbS-like PH" evidence="3">
    <location>
        <begin position="127"/>
        <end position="204"/>
    </location>
</feature>
<gene>
    <name evidence="4" type="ORF">NB037_12300</name>
</gene>
<dbReference type="InterPro" id="IPR005182">
    <property type="entry name" value="YdbS-like_PH"/>
</dbReference>
<evidence type="ECO:0000256" key="1">
    <source>
        <dbReference type="SAM" id="MobiDB-lite"/>
    </source>
</evidence>
<accession>A0A9X2IU43</accession>
<organism evidence="4 5">
    <name type="scientific">Rathayibacter rubneri</name>
    <dbReference type="NCBI Taxonomy" id="2950106"/>
    <lineage>
        <taxon>Bacteria</taxon>
        <taxon>Bacillati</taxon>
        <taxon>Actinomycetota</taxon>
        <taxon>Actinomycetes</taxon>
        <taxon>Micrococcales</taxon>
        <taxon>Microbacteriaceae</taxon>
        <taxon>Rathayibacter</taxon>
    </lineage>
</organism>
<evidence type="ECO:0000313" key="4">
    <source>
        <dbReference type="EMBL" id="MCM6763198.1"/>
    </source>
</evidence>
<feature type="compositionally biased region" description="Basic and acidic residues" evidence="1">
    <location>
        <begin position="33"/>
        <end position="42"/>
    </location>
</feature>
<sequence>MTDETRPEPGLEPRPSVDAPPEPQPGSEPQPLSRREARREQEAQQESAPPPAAPSAPGTRLEVTGEWRRVSPKYVAVEFVQAVVSSVVLLITPVVLLLIGVGWAWIALAVAAALALTLLIVAPRRARSYGYLLRADDLLFRRGIMFQRFVSVPYGRMQLIDVNRGPLARALGLADLRFVTAAAATGVSIPGLVEAEAEELRDRLVALAESRRAGL</sequence>